<keyword evidence="3" id="KW-1185">Reference proteome</keyword>
<gene>
    <name evidence="2" type="ORF">SAMN05216474_0847</name>
</gene>
<proteinExistence type="predicted"/>
<dbReference type="AlphaFoldDB" id="A0A1I6YEX3"/>
<evidence type="ECO:0000256" key="1">
    <source>
        <dbReference type="SAM" id="SignalP"/>
    </source>
</evidence>
<dbReference type="EMBL" id="FPAS01000001">
    <property type="protein sequence ID" value="SFT48891.1"/>
    <property type="molecule type" value="Genomic_DNA"/>
</dbReference>
<evidence type="ECO:0000313" key="2">
    <source>
        <dbReference type="EMBL" id="SFT48891.1"/>
    </source>
</evidence>
<evidence type="ECO:0000313" key="3">
    <source>
        <dbReference type="Proteomes" id="UP000236454"/>
    </source>
</evidence>
<keyword evidence="1" id="KW-0732">Signal</keyword>
<organism evidence="2 3">
    <name type="scientific">Lishizhenia tianjinensis</name>
    <dbReference type="NCBI Taxonomy" id="477690"/>
    <lineage>
        <taxon>Bacteria</taxon>
        <taxon>Pseudomonadati</taxon>
        <taxon>Bacteroidota</taxon>
        <taxon>Flavobacteriia</taxon>
        <taxon>Flavobacteriales</taxon>
        <taxon>Crocinitomicaceae</taxon>
        <taxon>Lishizhenia</taxon>
    </lineage>
</organism>
<dbReference type="RefSeq" id="WP_090246683.1">
    <property type="nucleotide sequence ID" value="NZ_FPAS01000001.1"/>
</dbReference>
<dbReference type="Proteomes" id="UP000236454">
    <property type="component" value="Unassembled WGS sequence"/>
</dbReference>
<feature type="chain" id="PRO_5014783334" evidence="1">
    <location>
        <begin position="21"/>
        <end position="278"/>
    </location>
</feature>
<accession>A0A1I6YEX3</accession>
<reference evidence="2 3" key="1">
    <citation type="submission" date="2016-10" db="EMBL/GenBank/DDBJ databases">
        <authorList>
            <person name="de Groot N.N."/>
        </authorList>
    </citation>
    <scope>NUCLEOTIDE SEQUENCE [LARGE SCALE GENOMIC DNA]</scope>
    <source>
        <strain evidence="2 3">CGMCC 1.7005</strain>
    </source>
</reference>
<feature type="signal peptide" evidence="1">
    <location>
        <begin position="1"/>
        <end position="20"/>
    </location>
</feature>
<sequence length="278" mass="32790">MHIKTAITLFVLCFSTHLLANYVVCLNQEQIDEAMTLLKYQQDIYYSQQATQIEEYERIAIDTFYSIESEECKAIYLEGVYTSGNRKHQRFEQELDLAYTWIQKDEIGVNLAFQIHIPVVYAPVDPFYWKNLKPLYKDAGRSQYKEAYALVDSIRLQLGLSSNFNIYNSSGQKVVPDSVNYDFNLSRSELVIHQYFGEQEEKRFIVNLKQCFDISFKEFGGQKSLYIHGANYKQFYKNNDQVSSLPFLYLRVNINSKVDTEIIKQFERLIDLLQHYHF</sequence>
<protein>
    <submittedName>
        <fullName evidence="2">Uncharacterized protein</fullName>
    </submittedName>
</protein>
<name>A0A1I6YEX3_9FLAO</name>